<protein>
    <submittedName>
        <fullName evidence="1">Uncharacterized protein</fullName>
    </submittedName>
</protein>
<sequence>MAAPFVVPALKKHTATVIMAHGLGDTGAGWMMLASNWRRRGLFEEVSFIFPNAPSIPITVNFGMSMPGWYDIATLSVTASQEEFLRQQDEPGILKSRDYFNSLIQAELDKGIKPGRIVLGGFSQGGAMALITGLTSKEKLAGIFALSCYLPLSHKFKELVPDGFPNLKTPVFMAHGDADAVVKFEFGQNSAKHLEDMGVDVKFREYSGMGHTSDPLEIQDLENYLADVLPAEEKVSSSGL</sequence>
<comment type="caution">
    <text evidence="1">The sequence shown here is derived from an EMBL/GenBank/DDBJ whole genome shotgun (WGS) entry which is preliminary data.</text>
</comment>
<dbReference type="EMBL" id="JALBCA010000022">
    <property type="protein sequence ID" value="KAI2389689.1"/>
    <property type="molecule type" value="Genomic_DNA"/>
</dbReference>
<accession>A0ACB8V095</accession>
<reference evidence="1" key="1">
    <citation type="journal article" date="2022" name="bioRxiv">
        <title>Population genetic analysis of Ophidiomyces ophidiicola, the causative agent of snake fungal disease, indicates recent introductions to the USA.</title>
        <authorList>
            <person name="Ladner J.T."/>
            <person name="Palmer J.M."/>
            <person name="Ettinger C.L."/>
            <person name="Stajich J.E."/>
            <person name="Farrell T.M."/>
            <person name="Glorioso B.M."/>
            <person name="Lawson B."/>
            <person name="Price S.J."/>
            <person name="Stengle A.G."/>
            <person name="Grear D.A."/>
            <person name="Lorch J.M."/>
        </authorList>
    </citation>
    <scope>NUCLEOTIDE SEQUENCE</scope>
    <source>
        <strain evidence="1">NWHC 24266-5</strain>
    </source>
</reference>
<organism evidence="1">
    <name type="scientific">Ophidiomyces ophidiicola</name>
    <dbReference type="NCBI Taxonomy" id="1387563"/>
    <lineage>
        <taxon>Eukaryota</taxon>
        <taxon>Fungi</taxon>
        <taxon>Dikarya</taxon>
        <taxon>Ascomycota</taxon>
        <taxon>Pezizomycotina</taxon>
        <taxon>Eurotiomycetes</taxon>
        <taxon>Eurotiomycetidae</taxon>
        <taxon>Onygenales</taxon>
        <taxon>Onygenaceae</taxon>
        <taxon>Ophidiomyces</taxon>
    </lineage>
</organism>
<gene>
    <name evidence="1" type="ORF">LOY88_001963</name>
</gene>
<evidence type="ECO:0000313" key="1">
    <source>
        <dbReference type="EMBL" id="KAI2389689.1"/>
    </source>
</evidence>
<proteinExistence type="predicted"/>
<name>A0ACB8V095_9EURO</name>